<evidence type="ECO:0000256" key="1">
    <source>
        <dbReference type="ARBA" id="ARBA00004141"/>
    </source>
</evidence>
<evidence type="ECO:0000256" key="6">
    <source>
        <dbReference type="ARBA" id="ARBA00023136"/>
    </source>
</evidence>
<accession>A0A423T3I4</accession>
<keyword evidence="4" id="KW-0769">Symport</keyword>
<dbReference type="Pfam" id="PF07690">
    <property type="entry name" value="MFS_1"/>
    <property type="match status" value="1"/>
</dbReference>
<name>A0A423T3I4_PENVA</name>
<feature type="region of interest" description="Disordered" evidence="7">
    <location>
        <begin position="1"/>
        <end position="44"/>
    </location>
</feature>
<dbReference type="SUPFAM" id="SSF103473">
    <property type="entry name" value="MFS general substrate transporter"/>
    <property type="match status" value="2"/>
</dbReference>
<organism evidence="9 10">
    <name type="scientific">Penaeus vannamei</name>
    <name type="common">Whiteleg shrimp</name>
    <name type="synonym">Litopenaeus vannamei</name>
    <dbReference type="NCBI Taxonomy" id="6689"/>
    <lineage>
        <taxon>Eukaryota</taxon>
        <taxon>Metazoa</taxon>
        <taxon>Ecdysozoa</taxon>
        <taxon>Arthropoda</taxon>
        <taxon>Crustacea</taxon>
        <taxon>Multicrustacea</taxon>
        <taxon>Malacostraca</taxon>
        <taxon>Eumalacostraca</taxon>
        <taxon>Eucarida</taxon>
        <taxon>Decapoda</taxon>
        <taxon>Dendrobranchiata</taxon>
        <taxon>Penaeoidea</taxon>
        <taxon>Penaeidae</taxon>
        <taxon>Penaeus</taxon>
    </lineage>
</organism>
<feature type="transmembrane region" description="Helical" evidence="8">
    <location>
        <begin position="168"/>
        <end position="187"/>
    </location>
</feature>
<dbReference type="Gene3D" id="1.20.120.540">
    <property type="entry name" value="Voltage-gated potassium channels"/>
    <property type="match status" value="1"/>
</dbReference>
<evidence type="ECO:0000313" key="10">
    <source>
        <dbReference type="Proteomes" id="UP000283509"/>
    </source>
</evidence>
<proteinExistence type="predicted"/>
<evidence type="ECO:0000256" key="4">
    <source>
        <dbReference type="ARBA" id="ARBA00022847"/>
    </source>
</evidence>
<feature type="region of interest" description="Disordered" evidence="7">
    <location>
        <begin position="82"/>
        <end position="124"/>
    </location>
</feature>
<dbReference type="InterPro" id="IPR027378">
    <property type="entry name" value="Nucleotide_channel_N"/>
</dbReference>
<dbReference type="GO" id="GO:0006820">
    <property type="term" value="P:monoatomic anion transport"/>
    <property type="evidence" value="ECO:0007669"/>
    <property type="project" value="TreeGrafter"/>
</dbReference>
<dbReference type="STRING" id="6689.A0A423T3I4"/>
<sequence>MTGSDPRKWARTGRRARDQAQPANGDSKEPHAPAGSGRPYAGGNFLARWSLSLPQAGAGRCASPWPSSPCWASSHVRHEGVPLHRHRGHGGHGAPPPRGANASEAVAAEDVCPSPEQTGGKPKETIVSRRVHLGRDHPGHHPGSFFWGYACTNIPGGRLAEYFGGKRVFGLGIVLSALFTVLTPSALGRPRAVHRRSGLPAVNSMLATWIPPFERSRFSTIVYSAHLGTTARVLSAAGQTRQSTGNTTKYPIVPRTPHLRSPHRKVDGCVQGVNETRTREDTPVARVPDLPSWSESAGKVIFSLVPETCQRQWHRVLPSGHGAVPARRRLALLVPFLGGWPSVFYLFGGLGILWGVFWFVLIHDRPEAHPRISAAELAHIQAFAGQTKRAEGVPLPWKDILMSLPFWGLLAGSLGYDYGFYTLLTELPTYLKNIQHFEHEFEWSDFGVALPRDVALGLRLGLLMDRLTKAKVLSIITIRRLSMSVALYGAMISLVIMCFVNCDPVLAVVVLCLSVGLGGSANCGFLCSHQDIAPNFAGTLLGITNAVGAFAGVFAPMITGAITEGNHTISVRCLSSKPLSAWRYVFLITVGIYLVTGSLYVFLISEKPQYWNEPKLCRGKECDNEVKVSLASTVTTPTSPTSPLDPVIC</sequence>
<dbReference type="OrthoDB" id="2985014at2759"/>
<dbReference type="GO" id="GO:0015293">
    <property type="term" value="F:symporter activity"/>
    <property type="evidence" value="ECO:0007669"/>
    <property type="project" value="UniProtKB-KW"/>
</dbReference>
<keyword evidence="10" id="KW-1185">Reference proteome</keyword>
<keyword evidence="6 8" id="KW-0472">Membrane</keyword>
<reference evidence="9 10" key="2">
    <citation type="submission" date="2019-01" db="EMBL/GenBank/DDBJ databases">
        <title>The decoding of complex shrimp genome reveals the adaptation for benthos swimmer, frequently molting mechanism and breeding impact on genome.</title>
        <authorList>
            <person name="Sun Y."/>
            <person name="Gao Y."/>
            <person name="Yu Y."/>
        </authorList>
    </citation>
    <scope>NUCLEOTIDE SEQUENCE [LARGE SCALE GENOMIC DNA]</scope>
    <source>
        <tissue evidence="9">Muscle</tissue>
    </source>
</reference>
<evidence type="ECO:0000313" key="9">
    <source>
        <dbReference type="EMBL" id="ROT71001.1"/>
    </source>
</evidence>
<dbReference type="InterPro" id="IPR036259">
    <property type="entry name" value="MFS_trans_sf"/>
</dbReference>
<feature type="transmembrane region" description="Helical" evidence="8">
    <location>
        <begin position="539"/>
        <end position="562"/>
    </location>
</feature>
<feature type="transmembrane region" description="Helical" evidence="8">
    <location>
        <begin position="506"/>
        <end position="527"/>
    </location>
</feature>
<comment type="caution">
    <text evidence="9">The sequence shown here is derived from an EMBL/GenBank/DDBJ whole genome shotgun (WGS) entry which is preliminary data.</text>
</comment>
<protein>
    <submittedName>
        <fullName evidence="9">Putative sialin</fullName>
    </submittedName>
</protein>
<evidence type="ECO:0000256" key="3">
    <source>
        <dbReference type="ARBA" id="ARBA00022692"/>
    </source>
</evidence>
<dbReference type="PANTHER" id="PTHR11662:SF399">
    <property type="entry name" value="FI19708P1-RELATED"/>
    <property type="match status" value="1"/>
</dbReference>
<dbReference type="InterPro" id="IPR011701">
    <property type="entry name" value="MFS"/>
</dbReference>
<dbReference type="EMBL" id="QCYY01002360">
    <property type="protein sequence ID" value="ROT71001.1"/>
    <property type="molecule type" value="Genomic_DNA"/>
</dbReference>
<evidence type="ECO:0000256" key="8">
    <source>
        <dbReference type="SAM" id="Phobius"/>
    </source>
</evidence>
<dbReference type="Gene3D" id="1.20.1250.20">
    <property type="entry name" value="MFS general substrate transporter like domains"/>
    <property type="match status" value="2"/>
</dbReference>
<evidence type="ECO:0000256" key="7">
    <source>
        <dbReference type="SAM" id="MobiDB-lite"/>
    </source>
</evidence>
<comment type="subcellular location">
    <subcellularLocation>
        <location evidence="1">Membrane</location>
        <topology evidence="1">Multi-pass membrane protein</topology>
    </subcellularLocation>
</comment>
<gene>
    <name evidence="9" type="ORF">C7M84_010702</name>
</gene>
<reference evidence="9 10" key="1">
    <citation type="submission" date="2018-04" db="EMBL/GenBank/DDBJ databases">
        <authorList>
            <person name="Zhang X."/>
            <person name="Yuan J."/>
            <person name="Li F."/>
            <person name="Xiang J."/>
        </authorList>
    </citation>
    <scope>NUCLEOTIDE SEQUENCE [LARGE SCALE GENOMIC DNA]</scope>
    <source>
        <tissue evidence="9">Muscle</tissue>
    </source>
</reference>
<dbReference type="InterPro" id="IPR050382">
    <property type="entry name" value="MFS_Na/Anion_cotransporter"/>
</dbReference>
<feature type="transmembrane region" description="Helical" evidence="8">
    <location>
        <begin position="582"/>
        <end position="603"/>
    </location>
</feature>
<evidence type="ECO:0000256" key="2">
    <source>
        <dbReference type="ARBA" id="ARBA00022448"/>
    </source>
</evidence>
<dbReference type="PANTHER" id="PTHR11662">
    <property type="entry name" value="SOLUTE CARRIER FAMILY 17"/>
    <property type="match status" value="1"/>
</dbReference>
<evidence type="ECO:0000256" key="5">
    <source>
        <dbReference type="ARBA" id="ARBA00022989"/>
    </source>
</evidence>
<dbReference type="FunFam" id="1.20.1250.20:FF:000003">
    <property type="entry name" value="Solute carrier family 17 member 3"/>
    <property type="match status" value="1"/>
</dbReference>
<keyword evidence="3 8" id="KW-0812">Transmembrane</keyword>
<feature type="transmembrane region" description="Helical" evidence="8">
    <location>
        <begin position="343"/>
        <end position="362"/>
    </location>
</feature>
<feature type="region of interest" description="Disordered" evidence="7">
    <location>
        <begin position="236"/>
        <end position="265"/>
    </location>
</feature>
<dbReference type="AlphaFoldDB" id="A0A423T3I4"/>
<feature type="transmembrane region" description="Helical" evidence="8">
    <location>
        <begin position="481"/>
        <end position="500"/>
    </location>
</feature>
<dbReference type="Proteomes" id="UP000283509">
    <property type="component" value="Unassembled WGS sequence"/>
</dbReference>
<keyword evidence="5 8" id="KW-1133">Transmembrane helix</keyword>
<dbReference type="GO" id="GO:0016020">
    <property type="term" value="C:membrane"/>
    <property type="evidence" value="ECO:0007669"/>
    <property type="project" value="UniProtKB-SubCell"/>
</dbReference>
<feature type="compositionally biased region" description="Polar residues" evidence="7">
    <location>
        <begin position="237"/>
        <end position="249"/>
    </location>
</feature>
<keyword evidence="2" id="KW-0813">Transport</keyword>